<dbReference type="InterPro" id="IPR041367">
    <property type="entry name" value="Znf-CCCH_4"/>
</dbReference>
<organism evidence="9 10">
    <name type="scientific">Castilleja foliolosa</name>
    <dbReference type="NCBI Taxonomy" id="1961234"/>
    <lineage>
        <taxon>Eukaryota</taxon>
        <taxon>Viridiplantae</taxon>
        <taxon>Streptophyta</taxon>
        <taxon>Embryophyta</taxon>
        <taxon>Tracheophyta</taxon>
        <taxon>Spermatophyta</taxon>
        <taxon>Magnoliopsida</taxon>
        <taxon>eudicotyledons</taxon>
        <taxon>Gunneridae</taxon>
        <taxon>Pentapetalae</taxon>
        <taxon>asterids</taxon>
        <taxon>lamiids</taxon>
        <taxon>Lamiales</taxon>
        <taxon>Orobanchaceae</taxon>
        <taxon>Pedicularideae</taxon>
        <taxon>Castillejinae</taxon>
        <taxon>Castilleja</taxon>
    </lineage>
</organism>
<feature type="compositionally biased region" description="Acidic residues" evidence="7">
    <location>
        <begin position="31"/>
        <end position="41"/>
    </location>
</feature>
<dbReference type="GO" id="GO:0008270">
    <property type="term" value="F:zinc ion binding"/>
    <property type="evidence" value="ECO:0007669"/>
    <property type="project" value="UniProtKB-KW"/>
</dbReference>
<evidence type="ECO:0000259" key="8">
    <source>
        <dbReference type="PROSITE" id="PS50103"/>
    </source>
</evidence>
<dbReference type="InterPro" id="IPR000571">
    <property type="entry name" value="Znf_CCCH"/>
</dbReference>
<accession>A0ABD3BFT2</accession>
<dbReference type="Gene3D" id="4.10.1000.10">
    <property type="entry name" value="Zinc finger, CCCH-type"/>
    <property type="match status" value="3"/>
</dbReference>
<feature type="zinc finger region" description="C3H1-type" evidence="6">
    <location>
        <begin position="239"/>
        <end position="267"/>
    </location>
</feature>
<evidence type="ECO:0000313" key="10">
    <source>
        <dbReference type="Proteomes" id="UP001632038"/>
    </source>
</evidence>
<feature type="domain" description="C3H1-type" evidence="8">
    <location>
        <begin position="239"/>
        <end position="267"/>
    </location>
</feature>
<reference evidence="10" key="1">
    <citation type="journal article" date="2024" name="IScience">
        <title>Strigolactones Initiate the Formation of Haustorium-like Structures in Castilleja.</title>
        <authorList>
            <person name="Buerger M."/>
            <person name="Peterson D."/>
            <person name="Chory J."/>
        </authorList>
    </citation>
    <scope>NUCLEOTIDE SEQUENCE [LARGE SCALE GENOMIC DNA]</scope>
</reference>
<evidence type="ECO:0000256" key="2">
    <source>
        <dbReference type="ARBA" id="ARBA00022737"/>
    </source>
</evidence>
<dbReference type="FunFam" id="4.10.1000.10:FF:000045">
    <property type="entry name" value="Zinc finger, CCCH-type"/>
    <property type="match status" value="1"/>
</dbReference>
<feature type="region of interest" description="Disordered" evidence="7">
    <location>
        <begin position="1"/>
        <end position="75"/>
    </location>
</feature>
<dbReference type="AlphaFoldDB" id="A0ABD3BFT2"/>
<feature type="zinc finger region" description="C3H1-type" evidence="6">
    <location>
        <begin position="86"/>
        <end position="113"/>
    </location>
</feature>
<keyword evidence="4 6" id="KW-0862">Zinc</keyword>
<dbReference type="EMBL" id="JAVIJP010000100">
    <property type="protein sequence ID" value="KAL3615655.1"/>
    <property type="molecule type" value="Genomic_DNA"/>
</dbReference>
<evidence type="ECO:0000313" key="9">
    <source>
        <dbReference type="EMBL" id="KAL3615655.1"/>
    </source>
</evidence>
<evidence type="ECO:0000256" key="7">
    <source>
        <dbReference type="SAM" id="MobiDB-lite"/>
    </source>
</evidence>
<proteinExistence type="predicted"/>
<evidence type="ECO:0000256" key="6">
    <source>
        <dbReference type="PROSITE-ProRule" id="PRU00723"/>
    </source>
</evidence>
<feature type="domain" description="C3H1-type" evidence="8">
    <location>
        <begin position="86"/>
        <end position="113"/>
    </location>
</feature>
<dbReference type="InterPro" id="IPR036855">
    <property type="entry name" value="Znf_CCCH_sf"/>
</dbReference>
<feature type="zinc finger region" description="C3H1-type" evidence="6">
    <location>
        <begin position="157"/>
        <end position="185"/>
    </location>
</feature>
<dbReference type="SMART" id="SM00356">
    <property type="entry name" value="ZnF_C3H1"/>
    <property type="match status" value="3"/>
</dbReference>
<dbReference type="FunFam" id="4.10.1000.10:FF:000001">
    <property type="entry name" value="zinc finger CCCH domain-containing protein 15-like"/>
    <property type="match status" value="1"/>
</dbReference>
<keyword evidence="2" id="KW-0677">Repeat</keyword>
<dbReference type="GO" id="GO:0006355">
    <property type="term" value="P:regulation of DNA-templated transcription"/>
    <property type="evidence" value="ECO:0007669"/>
    <property type="project" value="UniProtKB-ARBA"/>
</dbReference>
<dbReference type="Pfam" id="PF00642">
    <property type="entry name" value="zf-CCCH"/>
    <property type="match status" value="1"/>
</dbReference>
<dbReference type="InterPro" id="IPR045877">
    <property type="entry name" value="ZFP36-like"/>
</dbReference>
<dbReference type="Pfam" id="PF18044">
    <property type="entry name" value="zf-CCCH_4"/>
    <property type="match status" value="1"/>
</dbReference>
<sequence>MDYRQEPGFSSGNVVQILSGNSGNGGVNENWEPEWATEDDYGVWINNNNNNEASRSGSEPPNKRSKNSQSGDLVASNRSKAIGKMFYKTKMCCKFRIGTCPYITNCNFAHSIEELRKPPPNWHEIVGAHDEDRGPSSEPREEFQIPILGVCDDTQRSYKGRHCKKFYTEEGCPYGENCTFLHDEQSKARESVVISLGPNNGGGGGYVINNNSNNINTNNSNNNNNGNGNANVSTVKPSNWKTRICNKWELTGYCPFGSKCHFAHGVAELHQYGGGPLDPDVKDSFTPDAKTSFDAVVASHPSLPHSEGYHLGVPSQRLATANQKTRTRDQKWKGPDKISKIYGDWIDDL</sequence>
<keyword evidence="1 6" id="KW-0479">Metal-binding</keyword>
<dbReference type="PROSITE" id="PS50103">
    <property type="entry name" value="ZF_C3H1"/>
    <property type="match status" value="3"/>
</dbReference>
<comment type="caution">
    <text evidence="9">The sequence shown here is derived from an EMBL/GenBank/DDBJ whole genome shotgun (WGS) entry which is preliminary data.</text>
</comment>
<keyword evidence="3 6" id="KW-0863">Zinc-finger</keyword>
<evidence type="ECO:0000256" key="5">
    <source>
        <dbReference type="ARBA" id="ARBA00023125"/>
    </source>
</evidence>
<dbReference type="PANTHER" id="PTHR12547:SF156">
    <property type="entry name" value="ZINC FINGER CCCH DOMAIN-CONTAINING PROTEIN 12"/>
    <property type="match status" value="1"/>
</dbReference>
<gene>
    <name evidence="9" type="ORF">CASFOL_041316</name>
</gene>
<feature type="compositionally biased region" description="Polar residues" evidence="7">
    <location>
        <begin position="8"/>
        <end position="18"/>
    </location>
</feature>
<dbReference type="PANTHER" id="PTHR12547">
    <property type="entry name" value="CCCH ZINC FINGER/TIS11-RELATED"/>
    <property type="match status" value="1"/>
</dbReference>
<keyword evidence="10" id="KW-1185">Reference proteome</keyword>
<dbReference type="GO" id="GO:0003677">
    <property type="term" value="F:DNA binding"/>
    <property type="evidence" value="ECO:0007669"/>
    <property type="project" value="UniProtKB-KW"/>
</dbReference>
<dbReference type="FunFam" id="4.10.1000.10:FF:000016">
    <property type="entry name" value="Zinc finger CCCH domain-containing protein"/>
    <property type="match status" value="1"/>
</dbReference>
<evidence type="ECO:0000256" key="3">
    <source>
        <dbReference type="ARBA" id="ARBA00022771"/>
    </source>
</evidence>
<name>A0ABD3BFT2_9LAMI</name>
<dbReference type="SUPFAM" id="SSF90229">
    <property type="entry name" value="CCCH zinc finger"/>
    <property type="match status" value="3"/>
</dbReference>
<dbReference type="Proteomes" id="UP001632038">
    <property type="component" value="Unassembled WGS sequence"/>
</dbReference>
<feature type="domain" description="C3H1-type" evidence="8">
    <location>
        <begin position="157"/>
        <end position="185"/>
    </location>
</feature>
<keyword evidence="5" id="KW-0238">DNA-binding</keyword>
<evidence type="ECO:0000256" key="1">
    <source>
        <dbReference type="ARBA" id="ARBA00022723"/>
    </source>
</evidence>
<protein>
    <recommendedName>
        <fullName evidence="8">C3H1-type domain-containing protein</fullName>
    </recommendedName>
</protein>
<evidence type="ECO:0000256" key="4">
    <source>
        <dbReference type="ARBA" id="ARBA00022833"/>
    </source>
</evidence>